<evidence type="ECO:0000313" key="1">
    <source>
        <dbReference type="EMBL" id="GAI27071.1"/>
    </source>
</evidence>
<organism evidence="1">
    <name type="scientific">marine sediment metagenome</name>
    <dbReference type="NCBI Taxonomy" id="412755"/>
    <lineage>
        <taxon>unclassified sequences</taxon>
        <taxon>metagenomes</taxon>
        <taxon>ecological metagenomes</taxon>
    </lineage>
</organism>
<name>X1NA49_9ZZZZ</name>
<accession>X1NA49</accession>
<comment type="caution">
    <text evidence="1">The sequence shown here is derived from an EMBL/GenBank/DDBJ whole genome shotgun (WGS) entry which is preliminary data.</text>
</comment>
<feature type="non-terminal residue" evidence="1">
    <location>
        <position position="1"/>
    </location>
</feature>
<proteinExistence type="predicted"/>
<reference evidence="1" key="1">
    <citation type="journal article" date="2014" name="Front. Microbiol.">
        <title>High frequency of phylogenetically diverse reductive dehalogenase-homologous genes in deep subseafloor sedimentary metagenomes.</title>
        <authorList>
            <person name="Kawai M."/>
            <person name="Futagami T."/>
            <person name="Toyoda A."/>
            <person name="Takaki Y."/>
            <person name="Nishi S."/>
            <person name="Hori S."/>
            <person name="Arai W."/>
            <person name="Tsubouchi T."/>
            <person name="Morono Y."/>
            <person name="Uchiyama I."/>
            <person name="Ito T."/>
            <person name="Fujiyama A."/>
            <person name="Inagaki F."/>
            <person name="Takami H."/>
        </authorList>
    </citation>
    <scope>NUCLEOTIDE SEQUENCE</scope>
    <source>
        <strain evidence="1">Expedition CK06-06</strain>
    </source>
</reference>
<sequence length="170" mass="19760">LLNNLKKLLSQRKEDRLLIQSMWSSALIFYVRCFAKGKRYGLTSDIYQESKEALKLHDFFKNLRDKHVAHSVNPFEQVTTTLLLSDPRSSKKEVKGLYVWHNWLGCVSIKQLNDFLKLIHIAKTKVALKHKEYQSKVLEKAEQIPIDELYSKVTAIFEPPDMDDAGKPRS</sequence>
<gene>
    <name evidence="1" type="ORF">S06H3_28212</name>
</gene>
<protein>
    <submittedName>
        <fullName evidence="1">Uncharacterized protein</fullName>
    </submittedName>
</protein>
<dbReference type="AlphaFoldDB" id="X1NA49"/>
<dbReference type="EMBL" id="BARV01016439">
    <property type="protein sequence ID" value="GAI27071.1"/>
    <property type="molecule type" value="Genomic_DNA"/>
</dbReference>